<dbReference type="OrthoDB" id="3174529at2"/>
<dbReference type="EMBL" id="QUMQ01000001">
    <property type="protein sequence ID" value="REF95716.1"/>
    <property type="molecule type" value="Genomic_DNA"/>
</dbReference>
<gene>
    <name evidence="2" type="ORF">DFJ67_1676</name>
</gene>
<reference evidence="2 3" key="1">
    <citation type="submission" date="2018-08" db="EMBL/GenBank/DDBJ databases">
        <title>Sequencing the genomes of 1000 actinobacteria strains.</title>
        <authorList>
            <person name="Klenk H.-P."/>
        </authorList>
    </citation>
    <scope>NUCLEOTIDE SEQUENCE [LARGE SCALE GENOMIC DNA]</scope>
    <source>
        <strain evidence="2 3">DSM 44099</strain>
    </source>
</reference>
<comment type="caution">
    <text evidence="2">The sequence shown here is derived from an EMBL/GenBank/DDBJ whole genome shotgun (WGS) entry which is preliminary data.</text>
</comment>
<accession>A0A3D9ZE81</accession>
<keyword evidence="3" id="KW-1185">Reference proteome</keyword>
<evidence type="ECO:0000313" key="2">
    <source>
        <dbReference type="EMBL" id="REF95716.1"/>
    </source>
</evidence>
<dbReference type="SUPFAM" id="SSF55729">
    <property type="entry name" value="Acyl-CoA N-acyltransferases (Nat)"/>
    <property type="match status" value="1"/>
</dbReference>
<dbReference type="InterPro" id="IPR000182">
    <property type="entry name" value="GNAT_dom"/>
</dbReference>
<dbReference type="Gene3D" id="3.40.630.30">
    <property type="match status" value="1"/>
</dbReference>
<dbReference type="RefSeq" id="WP_116067347.1">
    <property type="nucleotide sequence ID" value="NZ_BONB01000057.1"/>
</dbReference>
<dbReference type="InterPro" id="IPR016181">
    <property type="entry name" value="Acyl_CoA_acyltransferase"/>
</dbReference>
<proteinExistence type="predicted"/>
<organism evidence="2 3">
    <name type="scientific">Asanoa ferruginea</name>
    <dbReference type="NCBI Taxonomy" id="53367"/>
    <lineage>
        <taxon>Bacteria</taxon>
        <taxon>Bacillati</taxon>
        <taxon>Actinomycetota</taxon>
        <taxon>Actinomycetes</taxon>
        <taxon>Micromonosporales</taxon>
        <taxon>Micromonosporaceae</taxon>
        <taxon>Asanoa</taxon>
    </lineage>
</organism>
<dbReference type="PROSITE" id="PS51186">
    <property type="entry name" value="GNAT"/>
    <property type="match status" value="1"/>
</dbReference>
<dbReference type="GO" id="GO:0016747">
    <property type="term" value="F:acyltransferase activity, transferring groups other than amino-acyl groups"/>
    <property type="evidence" value="ECO:0007669"/>
    <property type="project" value="InterPro"/>
</dbReference>
<evidence type="ECO:0000313" key="3">
    <source>
        <dbReference type="Proteomes" id="UP000256913"/>
    </source>
</evidence>
<protein>
    <submittedName>
        <fullName evidence="2">FR47-like protein</fullName>
    </submittedName>
</protein>
<feature type="domain" description="N-acetyltransferase" evidence="1">
    <location>
        <begin position="132"/>
        <end position="267"/>
    </location>
</feature>
<dbReference type="Pfam" id="PF00583">
    <property type="entry name" value="Acetyltransf_1"/>
    <property type="match status" value="1"/>
</dbReference>
<sequence>MWSTTSDVDEFRATAGPGLLARPVENTLLLTVSAIAAARGPRAAGGVYGWHPDGSAFVWTPPRPVLFGGAATPEAAAQLAALLDDVPGVNSTDEAAKAFADAWSRRTGVAHRLGRRSRLYRLGELVPPSVPGQARVAGAADRDLLVDWLTAFEEEIEEQSGSATESVNAGLAYGGFSVWEVDGAPVATAGVRQPAGGVVRVGPVYTPPRQRGYGYGSAVTAAVSAAARPHEAVLFTDLDNPISNSIYQKIGYQPVEDRQVYMFRPRDRAS</sequence>
<dbReference type="Proteomes" id="UP000256913">
    <property type="component" value="Unassembled WGS sequence"/>
</dbReference>
<evidence type="ECO:0000259" key="1">
    <source>
        <dbReference type="PROSITE" id="PS51186"/>
    </source>
</evidence>
<name>A0A3D9ZE81_9ACTN</name>
<dbReference type="AlphaFoldDB" id="A0A3D9ZE81"/>